<reference evidence="2" key="1">
    <citation type="submission" date="2018-02" db="EMBL/GenBank/DDBJ databases">
        <authorList>
            <person name="Hausmann B."/>
        </authorList>
    </citation>
    <scope>NUCLEOTIDE SEQUENCE [LARGE SCALE GENOMIC DNA]</scope>
    <source>
        <strain evidence="2">Peat soil MAG SbA1</strain>
    </source>
</reference>
<accession>A0A2U3KWB0</accession>
<dbReference type="Proteomes" id="UP000238701">
    <property type="component" value="Unassembled WGS sequence"/>
</dbReference>
<protein>
    <submittedName>
        <fullName evidence="1">Uncharacterized protein</fullName>
    </submittedName>
</protein>
<sequence length="76" mass="8355">MIVGCSGRRFTGRFRPRPELQSEKTTASLKQFLGGWAGGERSRIATGRMESALLGECHSGNWASYAMALQTRCFSP</sequence>
<evidence type="ECO:0000313" key="1">
    <source>
        <dbReference type="EMBL" id="SPF43887.1"/>
    </source>
</evidence>
<name>A0A2U3KWB0_9BACT</name>
<dbReference type="AlphaFoldDB" id="A0A2U3KWB0"/>
<proteinExistence type="predicted"/>
<evidence type="ECO:0000313" key="2">
    <source>
        <dbReference type="Proteomes" id="UP000238701"/>
    </source>
</evidence>
<dbReference type="EMBL" id="OMOD01000145">
    <property type="protein sequence ID" value="SPF43887.1"/>
    <property type="molecule type" value="Genomic_DNA"/>
</dbReference>
<gene>
    <name evidence="1" type="ORF">SBA1_500038</name>
</gene>
<organism evidence="1 2">
    <name type="scientific">Candidatus Sulfotelmatobacter kueseliae</name>
    <dbReference type="NCBI Taxonomy" id="2042962"/>
    <lineage>
        <taxon>Bacteria</taxon>
        <taxon>Pseudomonadati</taxon>
        <taxon>Acidobacteriota</taxon>
        <taxon>Terriglobia</taxon>
        <taxon>Terriglobales</taxon>
        <taxon>Candidatus Korobacteraceae</taxon>
        <taxon>Candidatus Sulfotelmatobacter</taxon>
    </lineage>
</organism>